<proteinExistence type="inferred from homology"/>
<dbReference type="InterPro" id="IPR006058">
    <property type="entry name" value="2Fe2S_fd_BS"/>
</dbReference>
<dbReference type="InterPro" id="IPR001041">
    <property type="entry name" value="2Fe-2S_ferredoxin-type"/>
</dbReference>
<dbReference type="PROSITE" id="PS00197">
    <property type="entry name" value="2FE2S_FER_1"/>
    <property type="match status" value="1"/>
</dbReference>
<dbReference type="InterPro" id="IPR036010">
    <property type="entry name" value="2Fe-2S_ferredoxin-like_sf"/>
</dbReference>
<dbReference type="PANTHER" id="PTHR43112:SF3">
    <property type="entry name" value="FERREDOXIN-2, CHLOROPLASTIC"/>
    <property type="match status" value="1"/>
</dbReference>
<evidence type="ECO:0000256" key="5">
    <source>
        <dbReference type="ARBA" id="ARBA00022982"/>
    </source>
</evidence>
<keyword evidence="2" id="KW-0813">Transport</keyword>
<organism evidence="10 11">
    <name type="scientific">Pseudomonas amygdali pv. lachrymans</name>
    <name type="common">Pseudomonas syringae pv. lachrymans</name>
    <dbReference type="NCBI Taxonomy" id="53707"/>
    <lineage>
        <taxon>Bacteria</taxon>
        <taxon>Pseudomonadati</taxon>
        <taxon>Pseudomonadota</taxon>
        <taxon>Gammaproteobacteria</taxon>
        <taxon>Pseudomonadales</taxon>
        <taxon>Pseudomonadaceae</taxon>
        <taxon>Pseudomonas</taxon>
        <taxon>Pseudomonas amygdali</taxon>
    </lineage>
</organism>
<comment type="cofactor">
    <cofactor evidence="8">
        <name>[2Fe-2S] cluster</name>
        <dbReference type="ChEBI" id="CHEBI:190135"/>
    </cofactor>
</comment>
<dbReference type="PANTHER" id="PTHR43112">
    <property type="entry name" value="FERREDOXIN"/>
    <property type="match status" value="1"/>
</dbReference>
<name>A0A0P9YET1_PSEAV</name>
<dbReference type="SUPFAM" id="SSF54292">
    <property type="entry name" value="2Fe-2S ferredoxin-like"/>
    <property type="match status" value="1"/>
</dbReference>
<dbReference type="Gene3D" id="3.10.20.30">
    <property type="match status" value="1"/>
</dbReference>
<protein>
    <submittedName>
        <fullName evidence="10">Flavodoxin reductase family 1</fullName>
    </submittedName>
</protein>
<reference evidence="10 11" key="1">
    <citation type="submission" date="2015-09" db="EMBL/GenBank/DDBJ databases">
        <title>Genome announcement of multiple Pseudomonas syringae strains.</title>
        <authorList>
            <person name="Thakur S."/>
            <person name="Wang P.W."/>
            <person name="Gong Y."/>
            <person name="Weir B.S."/>
            <person name="Guttman D.S."/>
        </authorList>
    </citation>
    <scope>NUCLEOTIDE SEQUENCE [LARGE SCALE GENOMIC DNA]</scope>
    <source>
        <strain evidence="10 11">ICMP3507</strain>
    </source>
</reference>
<evidence type="ECO:0000256" key="7">
    <source>
        <dbReference type="ARBA" id="ARBA00023014"/>
    </source>
</evidence>
<dbReference type="Proteomes" id="UP000050265">
    <property type="component" value="Unassembled WGS sequence"/>
</dbReference>
<dbReference type="Pfam" id="PF00111">
    <property type="entry name" value="Fer2"/>
    <property type="match status" value="1"/>
</dbReference>
<dbReference type="PROSITE" id="PS51085">
    <property type="entry name" value="2FE2S_FER_2"/>
    <property type="match status" value="1"/>
</dbReference>
<evidence type="ECO:0000256" key="6">
    <source>
        <dbReference type="ARBA" id="ARBA00023004"/>
    </source>
</evidence>
<comment type="similarity">
    <text evidence="1">Belongs to the 2Fe2S plant-type ferredoxin family.</text>
</comment>
<sequence>MAAVKRLLLENGFNMAQYHEESFGATPPEARADAVEQAEIAADTPDVDAADLHQVEFTDTGKSIRVAPGETVHAAAAKLGLMIPKACGMGICGTCKVMKLSGEVEMEHNGGITDEDVAEGYILSCCSVPKGDVRIEY</sequence>
<evidence type="ECO:0000259" key="9">
    <source>
        <dbReference type="PROSITE" id="PS51085"/>
    </source>
</evidence>
<keyword evidence="3" id="KW-0001">2Fe-2S</keyword>
<evidence type="ECO:0000256" key="2">
    <source>
        <dbReference type="ARBA" id="ARBA00022448"/>
    </source>
</evidence>
<dbReference type="CDD" id="cd00207">
    <property type="entry name" value="fer2"/>
    <property type="match status" value="1"/>
</dbReference>
<accession>A0A0P9YET1</accession>
<dbReference type="EMBL" id="LJQP01000068">
    <property type="protein sequence ID" value="KPX75745.1"/>
    <property type="molecule type" value="Genomic_DNA"/>
</dbReference>
<gene>
    <name evidence="10" type="ORF">ALO35_102304</name>
</gene>
<dbReference type="GO" id="GO:0051537">
    <property type="term" value="F:2 iron, 2 sulfur cluster binding"/>
    <property type="evidence" value="ECO:0007669"/>
    <property type="project" value="UniProtKB-KW"/>
</dbReference>
<keyword evidence="7" id="KW-0411">Iron-sulfur</keyword>
<evidence type="ECO:0000256" key="1">
    <source>
        <dbReference type="ARBA" id="ARBA00007874"/>
    </source>
</evidence>
<dbReference type="InterPro" id="IPR012675">
    <property type="entry name" value="Beta-grasp_dom_sf"/>
</dbReference>
<evidence type="ECO:0000313" key="11">
    <source>
        <dbReference type="Proteomes" id="UP000050265"/>
    </source>
</evidence>
<dbReference type="GO" id="GO:0046872">
    <property type="term" value="F:metal ion binding"/>
    <property type="evidence" value="ECO:0007669"/>
    <property type="project" value="UniProtKB-KW"/>
</dbReference>
<feature type="domain" description="2Fe-2S ferredoxin-type" evidence="9">
    <location>
        <begin position="53"/>
        <end position="137"/>
    </location>
</feature>
<keyword evidence="5" id="KW-0249">Electron transport</keyword>
<evidence type="ECO:0000256" key="4">
    <source>
        <dbReference type="ARBA" id="ARBA00022723"/>
    </source>
</evidence>
<evidence type="ECO:0000256" key="3">
    <source>
        <dbReference type="ARBA" id="ARBA00022714"/>
    </source>
</evidence>
<keyword evidence="4" id="KW-0479">Metal-binding</keyword>
<keyword evidence="6" id="KW-0408">Iron</keyword>
<comment type="caution">
    <text evidence="10">The sequence shown here is derived from an EMBL/GenBank/DDBJ whole genome shotgun (WGS) entry which is preliminary data.</text>
</comment>
<evidence type="ECO:0000256" key="8">
    <source>
        <dbReference type="ARBA" id="ARBA00034078"/>
    </source>
</evidence>
<evidence type="ECO:0000313" key="10">
    <source>
        <dbReference type="EMBL" id="KPX75745.1"/>
    </source>
</evidence>
<dbReference type="AlphaFoldDB" id="A0A0P9YET1"/>